<evidence type="ECO:0000313" key="2">
    <source>
        <dbReference type="Proteomes" id="UP001248536"/>
    </source>
</evidence>
<name>A0ABU2EXL8_HALAR</name>
<accession>A0ABU2EXL8</accession>
<sequence length="230" mass="26452">MSDDEDKKYEIDDFAFLGRTFTEYQQIFDFDPANWAGKRVLDCPAGPCSFVAEAHNHGIEAIGVDKMYDRSPAALSKVCAEDIETAMNALDGVEDLYVWDFYDDTSELRTYRERAATRFLSDYSHNSDRYVSANLPATPFADQVFDLVLSAHFLFLYDDRLSHEFHLETTRELLRISNQLRVFPLHGFDANQSELVAELIQNLRSEGYSTDIREVPFEFQRGANKMLVVE</sequence>
<evidence type="ECO:0008006" key="3">
    <source>
        <dbReference type="Google" id="ProtNLM"/>
    </source>
</evidence>
<proteinExistence type="predicted"/>
<evidence type="ECO:0000313" key="1">
    <source>
        <dbReference type="EMBL" id="MDS0253022.1"/>
    </source>
</evidence>
<dbReference type="Gene3D" id="3.40.50.150">
    <property type="entry name" value="Vaccinia Virus protein VP39"/>
    <property type="match status" value="1"/>
</dbReference>
<dbReference type="InterPro" id="IPR029063">
    <property type="entry name" value="SAM-dependent_MTases_sf"/>
</dbReference>
<gene>
    <name evidence="1" type="ORF">NC662_04730</name>
</gene>
<reference evidence="1 2" key="1">
    <citation type="submission" date="2022-06" db="EMBL/GenBank/DDBJ databases">
        <title>Haloarcula sp. a new haloarchaeum isolate from saline soil.</title>
        <authorList>
            <person name="Strakova D."/>
            <person name="Galisteo C."/>
            <person name="Sanchez-Porro C."/>
            <person name="Ventosa A."/>
        </authorList>
    </citation>
    <scope>NUCLEOTIDE SEQUENCE [LARGE SCALE GENOMIC DNA]</scope>
    <source>
        <strain evidence="1 2">JCM 15760</strain>
    </source>
</reference>
<dbReference type="Proteomes" id="UP001248536">
    <property type="component" value="Unassembled WGS sequence"/>
</dbReference>
<dbReference type="SUPFAM" id="SSF53335">
    <property type="entry name" value="S-adenosyl-L-methionine-dependent methyltransferases"/>
    <property type="match status" value="1"/>
</dbReference>
<protein>
    <recommendedName>
        <fullName evidence="3">SAM-dependent methyltransferase</fullName>
    </recommendedName>
</protein>
<comment type="caution">
    <text evidence="1">The sequence shown here is derived from an EMBL/GenBank/DDBJ whole genome shotgun (WGS) entry which is preliminary data.</text>
</comment>
<dbReference type="EMBL" id="JAMQCP010000001">
    <property type="protein sequence ID" value="MDS0253022.1"/>
    <property type="molecule type" value="Genomic_DNA"/>
</dbReference>
<dbReference type="RefSeq" id="WP_005534991.1">
    <property type="nucleotide sequence ID" value="NZ_BAABDY010000003.1"/>
</dbReference>
<organism evidence="1 2">
    <name type="scientific">Haloarcula argentinensis</name>
    <dbReference type="NCBI Taxonomy" id="43776"/>
    <lineage>
        <taxon>Archaea</taxon>
        <taxon>Methanobacteriati</taxon>
        <taxon>Methanobacteriota</taxon>
        <taxon>Stenosarchaea group</taxon>
        <taxon>Halobacteria</taxon>
        <taxon>Halobacteriales</taxon>
        <taxon>Haloarculaceae</taxon>
        <taxon>Haloarcula</taxon>
    </lineage>
</organism>
<keyword evidence="2" id="KW-1185">Reference proteome</keyword>